<sequence length="82" mass="8879">MTRDEQRFLTLFHQDAAFAESIASARSMDESIRIAGDRGFEVDAEAIRRAIRSQSPGDGELSDDELNGPSGGAIDSSWVAGY</sequence>
<dbReference type="InterPro" id="IPR022516">
    <property type="entry name" value="CHP03798_Ocin"/>
</dbReference>
<dbReference type="Pfam" id="PF07862">
    <property type="entry name" value="Nif11"/>
    <property type="match status" value="1"/>
</dbReference>
<organism evidence="3">
    <name type="scientific">freshwater metagenome</name>
    <dbReference type="NCBI Taxonomy" id="449393"/>
    <lineage>
        <taxon>unclassified sequences</taxon>
        <taxon>metagenomes</taxon>
        <taxon>ecological metagenomes</taxon>
    </lineage>
</organism>
<feature type="domain" description="Nif11" evidence="2">
    <location>
        <begin position="6"/>
        <end position="45"/>
    </location>
</feature>
<dbReference type="NCBIfam" id="TIGR03798">
    <property type="entry name" value="leader_Nif11"/>
    <property type="match status" value="1"/>
</dbReference>
<evidence type="ECO:0000313" key="3">
    <source>
        <dbReference type="EMBL" id="CAB4883761.1"/>
    </source>
</evidence>
<dbReference type="EMBL" id="CAFBLS010000220">
    <property type="protein sequence ID" value="CAB4883761.1"/>
    <property type="molecule type" value="Genomic_DNA"/>
</dbReference>
<protein>
    <submittedName>
        <fullName evidence="3">Unannotated protein</fullName>
    </submittedName>
</protein>
<name>A0A6J7ENP2_9ZZZZ</name>
<accession>A0A6J7ENP2</accession>
<proteinExistence type="predicted"/>
<gene>
    <name evidence="3" type="ORF">UFOPK3402_01555</name>
</gene>
<dbReference type="AlphaFoldDB" id="A0A6J7ENP2"/>
<dbReference type="InterPro" id="IPR012903">
    <property type="entry name" value="Nif11"/>
</dbReference>
<reference evidence="3" key="1">
    <citation type="submission" date="2020-05" db="EMBL/GenBank/DDBJ databases">
        <authorList>
            <person name="Chiriac C."/>
            <person name="Salcher M."/>
            <person name="Ghai R."/>
            <person name="Kavagutti S V."/>
        </authorList>
    </citation>
    <scope>NUCLEOTIDE SEQUENCE</scope>
</reference>
<feature type="region of interest" description="Disordered" evidence="1">
    <location>
        <begin position="51"/>
        <end position="82"/>
    </location>
</feature>
<evidence type="ECO:0000259" key="2">
    <source>
        <dbReference type="Pfam" id="PF07862"/>
    </source>
</evidence>
<evidence type="ECO:0000256" key="1">
    <source>
        <dbReference type="SAM" id="MobiDB-lite"/>
    </source>
</evidence>